<organism evidence="1 2">
    <name type="scientific">Aegilops tauschii subsp. strangulata</name>
    <name type="common">Goatgrass</name>
    <dbReference type="NCBI Taxonomy" id="200361"/>
    <lineage>
        <taxon>Eukaryota</taxon>
        <taxon>Viridiplantae</taxon>
        <taxon>Streptophyta</taxon>
        <taxon>Embryophyta</taxon>
        <taxon>Tracheophyta</taxon>
        <taxon>Spermatophyta</taxon>
        <taxon>Magnoliopsida</taxon>
        <taxon>Liliopsida</taxon>
        <taxon>Poales</taxon>
        <taxon>Poaceae</taxon>
        <taxon>BOP clade</taxon>
        <taxon>Pooideae</taxon>
        <taxon>Triticodae</taxon>
        <taxon>Triticeae</taxon>
        <taxon>Triticinae</taxon>
        <taxon>Aegilops</taxon>
    </lineage>
</organism>
<reference evidence="1" key="3">
    <citation type="journal article" date="2017" name="Nature">
        <title>Genome sequence of the progenitor of the wheat D genome Aegilops tauschii.</title>
        <authorList>
            <person name="Luo M.C."/>
            <person name="Gu Y.Q."/>
            <person name="Puiu D."/>
            <person name="Wang H."/>
            <person name="Twardziok S.O."/>
            <person name="Deal K.R."/>
            <person name="Huo N."/>
            <person name="Zhu T."/>
            <person name="Wang L."/>
            <person name="Wang Y."/>
            <person name="McGuire P.E."/>
            <person name="Liu S."/>
            <person name="Long H."/>
            <person name="Ramasamy R.K."/>
            <person name="Rodriguez J.C."/>
            <person name="Van S.L."/>
            <person name="Yuan L."/>
            <person name="Wang Z."/>
            <person name="Xia Z."/>
            <person name="Xiao L."/>
            <person name="Anderson O.D."/>
            <person name="Ouyang S."/>
            <person name="Liang Y."/>
            <person name="Zimin A.V."/>
            <person name="Pertea G."/>
            <person name="Qi P."/>
            <person name="Bennetzen J.L."/>
            <person name="Dai X."/>
            <person name="Dawson M.W."/>
            <person name="Muller H.G."/>
            <person name="Kugler K."/>
            <person name="Rivarola-Duarte L."/>
            <person name="Spannagl M."/>
            <person name="Mayer K.F.X."/>
            <person name="Lu F.H."/>
            <person name="Bevan M.W."/>
            <person name="Leroy P."/>
            <person name="Li P."/>
            <person name="You F.M."/>
            <person name="Sun Q."/>
            <person name="Liu Z."/>
            <person name="Lyons E."/>
            <person name="Wicker T."/>
            <person name="Salzberg S.L."/>
            <person name="Devos K.M."/>
            <person name="Dvorak J."/>
        </authorList>
    </citation>
    <scope>NUCLEOTIDE SEQUENCE [LARGE SCALE GENOMIC DNA]</scope>
    <source>
        <strain evidence="1">cv. AL8/78</strain>
    </source>
</reference>
<accession>A0A453S8R3</accession>
<protein>
    <submittedName>
        <fullName evidence="1">Uncharacterized protein</fullName>
    </submittedName>
</protein>
<dbReference type="Proteomes" id="UP000015105">
    <property type="component" value="Chromosome 7D"/>
</dbReference>
<reference evidence="1" key="5">
    <citation type="journal article" date="2021" name="G3 (Bethesda)">
        <title>Aegilops tauschii genome assembly Aet v5.0 features greater sequence contiguity and improved annotation.</title>
        <authorList>
            <person name="Wang L."/>
            <person name="Zhu T."/>
            <person name="Rodriguez J.C."/>
            <person name="Deal K.R."/>
            <person name="Dubcovsky J."/>
            <person name="McGuire P.E."/>
            <person name="Lux T."/>
            <person name="Spannagl M."/>
            <person name="Mayer K.F.X."/>
            <person name="Baldrich P."/>
            <person name="Meyers B.C."/>
            <person name="Huo N."/>
            <person name="Gu Y.Q."/>
            <person name="Zhou H."/>
            <person name="Devos K.M."/>
            <person name="Bennetzen J.L."/>
            <person name="Unver T."/>
            <person name="Budak H."/>
            <person name="Gulick P.J."/>
            <person name="Galiba G."/>
            <person name="Kalapos B."/>
            <person name="Nelson D.R."/>
            <person name="Li P."/>
            <person name="You F.M."/>
            <person name="Luo M.C."/>
            <person name="Dvorak J."/>
        </authorList>
    </citation>
    <scope>NUCLEOTIDE SEQUENCE [LARGE SCALE GENOMIC DNA]</scope>
    <source>
        <strain evidence="1">cv. AL8/78</strain>
    </source>
</reference>
<reference evidence="2" key="2">
    <citation type="journal article" date="2017" name="Nat. Plants">
        <title>The Aegilops tauschii genome reveals multiple impacts of transposons.</title>
        <authorList>
            <person name="Zhao G."/>
            <person name="Zou C."/>
            <person name="Li K."/>
            <person name="Wang K."/>
            <person name="Li T."/>
            <person name="Gao L."/>
            <person name="Zhang X."/>
            <person name="Wang H."/>
            <person name="Yang Z."/>
            <person name="Liu X."/>
            <person name="Jiang W."/>
            <person name="Mao L."/>
            <person name="Kong X."/>
            <person name="Jiao Y."/>
            <person name="Jia J."/>
        </authorList>
    </citation>
    <scope>NUCLEOTIDE SEQUENCE [LARGE SCALE GENOMIC DNA]</scope>
    <source>
        <strain evidence="2">cv. AL8/78</strain>
    </source>
</reference>
<evidence type="ECO:0000313" key="1">
    <source>
        <dbReference type="EnsemblPlants" id="AET7Gv20848900.1"/>
    </source>
</evidence>
<name>A0A453S8R3_AEGTS</name>
<reference evidence="1" key="4">
    <citation type="submission" date="2019-03" db="UniProtKB">
        <authorList>
            <consortium name="EnsemblPlants"/>
        </authorList>
    </citation>
    <scope>IDENTIFICATION</scope>
</reference>
<reference evidence="2" key="1">
    <citation type="journal article" date="2014" name="Science">
        <title>Ancient hybridizations among the ancestral genomes of bread wheat.</title>
        <authorList>
            <consortium name="International Wheat Genome Sequencing Consortium,"/>
            <person name="Marcussen T."/>
            <person name="Sandve S.R."/>
            <person name="Heier L."/>
            <person name="Spannagl M."/>
            <person name="Pfeifer M."/>
            <person name="Jakobsen K.S."/>
            <person name="Wulff B.B."/>
            <person name="Steuernagel B."/>
            <person name="Mayer K.F."/>
            <person name="Olsen O.A."/>
        </authorList>
    </citation>
    <scope>NUCLEOTIDE SEQUENCE [LARGE SCALE GENOMIC DNA]</scope>
    <source>
        <strain evidence="2">cv. AL8/78</strain>
    </source>
</reference>
<dbReference type="Gramene" id="AET7Gv20848900.1">
    <property type="protein sequence ID" value="AET7Gv20848900.1"/>
    <property type="gene ID" value="AET7Gv20848900"/>
</dbReference>
<sequence>SKVNSDIRLLDSVFSLIQVVTSTAPHPDHVVAMIRVHEALASLLLVLPKNIF</sequence>
<dbReference type="STRING" id="200361.A0A453S8R3"/>
<evidence type="ECO:0000313" key="2">
    <source>
        <dbReference type="Proteomes" id="UP000015105"/>
    </source>
</evidence>
<dbReference type="EnsemblPlants" id="AET7Gv20848900.1">
    <property type="protein sequence ID" value="AET7Gv20848900.1"/>
    <property type="gene ID" value="AET7Gv20848900"/>
</dbReference>
<dbReference type="AlphaFoldDB" id="A0A453S8R3"/>
<proteinExistence type="predicted"/>
<keyword evidence="2" id="KW-1185">Reference proteome</keyword>